<reference evidence="1 2" key="1">
    <citation type="journal article" date="2018" name="Front. Microbiol.">
        <title>Adaptation of the Freshwater Bloom-Forming Cyanobacterium Microcystis aeruginosa to Brackish Water Is Driven by Recent Horizontal Transfer of Sucrose Genes.</title>
        <authorList>
            <person name="Tanabe Y."/>
            <person name="Hodoki Y."/>
            <person name="Sano T."/>
            <person name="Tada K."/>
            <person name="Watanabe M.M."/>
        </authorList>
    </citation>
    <scope>NUCLEOTIDE SEQUENCE [LARGE SCALE GENOMIC DNA]</scope>
    <source>
        <strain evidence="1 2">Sj</strain>
    </source>
</reference>
<dbReference type="Proteomes" id="UP000248272">
    <property type="component" value="Unassembled WGS sequence"/>
</dbReference>
<dbReference type="EMBL" id="BDSG01000116">
    <property type="protein sequence ID" value="GBL12099.1"/>
    <property type="molecule type" value="Genomic_DNA"/>
</dbReference>
<dbReference type="PANTHER" id="PTHR34235:SF3">
    <property type="entry name" value="SLR1203 PROTEIN"/>
    <property type="match status" value="1"/>
</dbReference>
<dbReference type="Pfam" id="PF01724">
    <property type="entry name" value="DUF29"/>
    <property type="match status" value="2"/>
</dbReference>
<dbReference type="PANTHER" id="PTHR34235">
    <property type="entry name" value="SLR1203 PROTEIN-RELATED"/>
    <property type="match status" value="1"/>
</dbReference>
<proteinExistence type="predicted"/>
<evidence type="ECO:0000313" key="2">
    <source>
        <dbReference type="Proteomes" id="UP000248272"/>
    </source>
</evidence>
<organism evidence="1 2">
    <name type="scientific">Microcystis aeruginosa Sj</name>
    <dbReference type="NCBI Taxonomy" id="1979544"/>
    <lineage>
        <taxon>Bacteria</taxon>
        <taxon>Bacillati</taxon>
        <taxon>Cyanobacteriota</taxon>
        <taxon>Cyanophyceae</taxon>
        <taxon>Oscillatoriophycideae</taxon>
        <taxon>Chroococcales</taxon>
        <taxon>Microcystaceae</taxon>
        <taxon>Microcystis</taxon>
    </lineage>
</organism>
<name>A0A2Z6UT24_MICAE</name>
<dbReference type="AlphaFoldDB" id="A0A2Z6UT24"/>
<comment type="caution">
    <text evidence="1">The sequence shown here is derived from an EMBL/GenBank/DDBJ whole genome shotgun (WGS) entry which is preliminary data.</text>
</comment>
<sequence>MTVIPDLKTLYEIDDSLWLEETIELLKIKRYEALDLENLIEELEDFGNEKKFRVASFLQQIIRHCLLLQFWTREREYNQAHWKAEIVSFKDKIKRYLTTNLRKYLEQEFDNIYEDAVRYVRQKTDNQFNFPDTCPYSLAELLDPNWLPSYHQGDKKMTVIPDLKTLYEIDDSLWLEETIELLKIKRYEALDLENLIEELEDLGNEKKFRVASLLEQIIRHCLLLQFWTEERAYNQDHWELEIVNFQIKLKRRLTTNLCNYLQNELTNIYEDAVFFLRKKTKNKVTLPDTCPYSLEELIDSNWLPSYHQGDKK</sequence>
<evidence type="ECO:0000313" key="1">
    <source>
        <dbReference type="EMBL" id="GBL12099.1"/>
    </source>
</evidence>
<protein>
    <recommendedName>
        <fullName evidence="3">DUF29 domain-containing protein</fullName>
    </recommendedName>
</protein>
<dbReference type="InterPro" id="IPR002636">
    <property type="entry name" value="DUF29"/>
</dbReference>
<dbReference type="Gene3D" id="1.20.1220.20">
    <property type="entry name" value="Uncharcterised protein PF01724"/>
    <property type="match status" value="2"/>
</dbReference>
<gene>
    <name evidence="1" type="ORF">MSj_03610</name>
</gene>
<accession>A0A2Z6UT24</accession>
<evidence type="ECO:0008006" key="3">
    <source>
        <dbReference type="Google" id="ProtNLM"/>
    </source>
</evidence>